<comment type="similarity">
    <text evidence="1">Belongs to the RutC family.</text>
</comment>
<dbReference type="InterPro" id="IPR035959">
    <property type="entry name" value="RutC-like_sf"/>
</dbReference>
<name>A0A516H6E3_9PROT</name>
<protein>
    <submittedName>
        <fullName evidence="2">RidA family protein</fullName>
    </submittedName>
</protein>
<dbReference type="KEGG" id="fer:FNB15_19650"/>
<dbReference type="GO" id="GO:0019239">
    <property type="term" value="F:deaminase activity"/>
    <property type="evidence" value="ECO:0007669"/>
    <property type="project" value="TreeGrafter"/>
</dbReference>
<evidence type="ECO:0000256" key="1">
    <source>
        <dbReference type="ARBA" id="ARBA00010552"/>
    </source>
</evidence>
<gene>
    <name evidence="2" type="ORF">FNB15_19650</name>
</gene>
<dbReference type="PANTHER" id="PTHR11803:SF58">
    <property type="entry name" value="PROTEIN HMF1-RELATED"/>
    <property type="match status" value="1"/>
</dbReference>
<dbReference type="AlphaFoldDB" id="A0A516H6E3"/>
<reference evidence="2 3" key="1">
    <citation type="submission" date="2019-07" db="EMBL/GenBank/DDBJ databases">
        <title>Genome sequencing for Ferrovibrio sp. K5.</title>
        <authorList>
            <person name="Park S.-J."/>
        </authorList>
    </citation>
    <scope>NUCLEOTIDE SEQUENCE [LARGE SCALE GENOMIC DNA]</scope>
    <source>
        <strain evidence="2 3">K5</strain>
    </source>
</reference>
<dbReference type="Pfam" id="PF01042">
    <property type="entry name" value="Ribonuc_L-PSP"/>
    <property type="match status" value="1"/>
</dbReference>
<organism evidence="2 3">
    <name type="scientific">Ferrovibrio terrae</name>
    <dbReference type="NCBI Taxonomy" id="2594003"/>
    <lineage>
        <taxon>Bacteria</taxon>
        <taxon>Pseudomonadati</taxon>
        <taxon>Pseudomonadota</taxon>
        <taxon>Alphaproteobacteria</taxon>
        <taxon>Rhodospirillales</taxon>
        <taxon>Rhodospirillaceae</taxon>
        <taxon>Ferrovibrio</taxon>
    </lineage>
</organism>
<dbReference type="Gene3D" id="3.30.1330.40">
    <property type="entry name" value="RutC-like"/>
    <property type="match status" value="1"/>
</dbReference>
<accession>A0A516H6E3</accession>
<evidence type="ECO:0000313" key="3">
    <source>
        <dbReference type="Proteomes" id="UP000317496"/>
    </source>
</evidence>
<dbReference type="InterPro" id="IPR006175">
    <property type="entry name" value="YjgF/YER057c/UK114"/>
</dbReference>
<dbReference type="RefSeq" id="WP_144258350.1">
    <property type="nucleotide sequence ID" value="NZ_CP041636.1"/>
</dbReference>
<dbReference type="OrthoDB" id="9809792at2"/>
<dbReference type="PANTHER" id="PTHR11803">
    <property type="entry name" value="2-IMINOBUTANOATE/2-IMINOPROPANOATE DEAMINASE RIDA"/>
    <property type="match status" value="1"/>
</dbReference>
<dbReference type="GO" id="GO:0005829">
    <property type="term" value="C:cytosol"/>
    <property type="evidence" value="ECO:0007669"/>
    <property type="project" value="TreeGrafter"/>
</dbReference>
<dbReference type="SUPFAM" id="SSF55298">
    <property type="entry name" value="YjgF-like"/>
    <property type="match status" value="1"/>
</dbReference>
<dbReference type="EMBL" id="CP041636">
    <property type="protein sequence ID" value="QDO99354.1"/>
    <property type="molecule type" value="Genomic_DNA"/>
</dbReference>
<sequence length="140" mass="14769">MPITHHNPDGLSKPTGYTHVTVVTANQHVHISGQVALDSNGNVVGKGDIGAQAEQVYRNLEIALAAVGLNFSHVFKQVTYVVGLTPELLPPVRAARAKRFGDGPFPASTLVGVTALVNPDLLIEVEVIAAVPEPENPQLP</sequence>
<proteinExistence type="inferred from homology"/>
<keyword evidence="3" id="KW-1185">Reference proteome</keyword>
<dbReference type="CDD" id="cd00448">
    <property type="entry name" value="YjgF_YER057c_UK114_family"/>
    <property type="match status" value="1"/>
</dbReference>
<dbReference type="Proteomes" id="UP000317496">
    <property type="component" value="Chromosome"/>
</dbReference>
<evidence type="ECO:0000313" key="2">
    <source>
        <dbReference type="EMBL" id="QDO99354.1"/>
    </source>
</evidence>